<evidence type="ECO:0000313" key="2">
    <source>
        <dbReference type="EMBL" id="AQZ97136.1"/>
    </source>
</evidence>
<dbReference type="InterPro" id="IPR024975">
    <property type="entry name" value="NOV_C"/>
</dbReference>
<dbReference type="GeneID" id="83037993"/>
<dbReference type="KEGG" id="cke:B5M06_01530"/>
<dbReference type="RefSeq" id="WP_054065517.1">
    <property type="nucleotide sequence ID" value="NZ_CAUCIF010000007.1"/>
</dbReference>
<dbReference type="Pfam" id="PF13020">
    <property type="entry name" value="NOV_C"/>
    <property type="match status" value="1"/>
</dbReference>
<organism evidence="2 3">
    <name type="scientific">Comamonas kerstersii</name>
    <dbReference type="NCBI Taxonomy" id="225992"/>
    <lineage>
        <taxon>Bacteria</taxon>
        <taxon>Pseudomonadati</taxon>
        <taxon>Pseudomonadota</taxon>
        <taxon>Betaproteobacteria</taxon>
        <taxon>Burkholderiales</taxon>
        <taxon>Comamonadaceae</taxon>
        <taxon>Comamonas</taxon>
    </lineage>
</organism>
<sequence>MRDVEMLLQQAADKCVQAHRVLLERGASVIHETGHGSSADAKGRKLPALTYGFEGTPAVVRMALTSSDKANQGMVTLYVRASSQSGQALCDRLPEGVLLKETYAPGTAKPAASVLACTYMGPKHGHQALMLHVAPFALHALLDIYLDEMSAPARHAKPATPVTTSPLTAATARVMDADMFQALLERRSEIGQQGEQVALQFEMARLRRMGCPDPERHVQLVAQSDVGRGYDIHTTYGEERCIEVKSSPSPAATLYLSENERQVLTTLGDKAWLYRVALHADGCTGDVLAVQNPMSCLEAHLEPVAYRIDARLLTPSS</sequence>
<dbReference type="OrthoDB" id="9802640at2"/>
<evidence type="ECO:0000313" key="3">
    <source>
        <dbReference type="Proteomes" id="UP000242792"/>
    </source>
</evidence>
<dbReference type="Proteomes" id="UP000242792">
    <property type="component" value="Chromosome"/>
</dbReference>
<reference evidence="2 3" key="1">
    <citation type="submission" date="2017-03" db="EMBL/GenBank/DDBJ databases">
        <title>Rapid Whole Genome Sequencing of Comamonas kerstersii Causing Continuous ambulatory Peritoneal Dialysis-Associated Peritonitis.</title>
        <authorList>
            <person name="Zheng B."/>
        </authorList>
    </citation>
    <scope>NUCLEOTIDE SEQUENCE [LARGE SCALE GENOMIC DNA]</scope>
    <source>
        <strain evidence="2 3">8943</strain>
    </source>
</reference>
<name>A0A1V0BB22_9BURK</name>
<evidence type="ECO:0000259" key="1">
    <source>
        <dbReference type="Pfam" id="PF13020"/>
    </source>
</evidence>
<gene>
    <name evidence="2" type="ORF">B5M06_01530</name>
</gene>
<dbReference type="AlphaFoldDB" id="A0A1V0BB22"/>
<protein>
    <recommendedName>
        <fullName evidence="1">Protein NO VEIN C-terminal domain-containing protein</fullName>
    </recommendedName>
</protein>
<feature type="domain" description="Protein NO VEIN C-terminal" evidence="1">
    <location>
        <begin position="194"/>
        <end position="277"/>
    </location>
</feature>
<accession>A0A1V0BB22</accession>
<dbReference type="EMBL" id="CP020121">
    <property type="protein sequence ID" value="AQZ97136.1"/>
    <property type="molecule type" value="Genomic_DNA"/>
</dbReference>
<proteinExistence type="predicted"/>